<organism evidence="1 2">
    <name type="scientific">Ligilactobacillus ruminis</name>
    <dbReference type="NCBI Taxonomy" id="1623"/>
    <lineage>
        <taxon>Bacteria</taxon>
        <taxon>Bacillati</taxon>
        <taxon>Bacillota</taxon>
        <taxon>Bacilli</taxon>
        <taxon>Lactobacillales</taxon>
        <taxon>Lactobacillaceae</taxon>
        <taxon>Ligilactobacillus</taxon>
    </lineage>
</organism>
<dbReference type="Proteomes" id="UP000035618">
    <property type="component" value="Unassembled WGS sequence"/>
</dbReference>
<reference evidence="1 2" key="1">
    <citation type="journal article" date="2015" name="BMC Microbiol.">
        <title>Lactobacillus ruminis strains cluster according to their mammalian gut source.</title>
        <authorList>
            <person name="O' Donnell M.M."/>
            <person name="Harris H.M."/>
            <person name="Lynch D.B."/>
            <person name="Ross R.P."/>
            <person name="O'Toole P.W."/>
        </authorList>
    </citation>
    <scope>NUCLEOTIDE SEQUENCE [LARGE SCALE GENOMIC DNA]</scope>
    <source>
        <strain evidence="1 2">ATCC 27780</strain>
    </source>
</reference>
<dbReference type="AlphaFoldDB" id="A0A837IUH9"/>
<gene>
    <name evidence="1" type="ORF">LRB_1489</name>
</gene>
<accession>A0A837IUH9</accession>
<sequence>MESLPYLMSAHHLLGKLCSSFQIVCVWSTLVKALEFIRAVEFLRIHRNTDFVSFCLHLLICGIQHGSRSKVHDLTYQILIEGTDKSTNLWIYRKGVVGISQHIAIVFTRYFMIALEQRKDEDYRTLGEIFFFMSDELADITFSESLQIILETMIESLYAVFQVTGDQIQMFISLFVDCLPIFLQHVLTKTTLAIG</sequence>
<proteinExistence type="predicted"/>
<protein>
    <submittedName>
        <fullName evidence="1">Transposase</fullName>
    </submittedName>
</protein>
<evidence type="ECO:0000313" key="2">
    <source>
        <dbReference type="Proteomes" id="UP000035618"/>
    </source>
</evidence>
<evidence type="ECO:0000313" key="1">
    <source>
        <dbReference type="EMBL" id="KLA46955.1"/>
    </source>
</evidence>
<dbReference type="EMBL" id="JHAJ01000023">
    <property type="protein sequence ID" value="KLA46955.1"/>
    <property type="molecule type" value="Genomic_DNA"/>
</dbReference>
<name>A0A837IUH9_9LACO</name>
<comment type="caution">
    <text evidence="1">The sequence shown here is derived from an EMBL/GenBank/DDBJ whole genome shotgun (WGS) entry which is preliminary data.</text>
</comment>